<dbReference type="EMBL" id="VTPC01005486">
    <property type="protein sequence ID" value="KAF2895954.1"/>
    <property type="molecule type" value="Genomic_DNA"/>
</dbReference>
<keyword evidence="1 2" id="KW-0732">Signal</keyword>
<evidence type="ECO:0000256" key="1">
    <source>
        <dbReference type="ARBA" id="ARBA00022729"/>
    </source>
</evidence>
<dbReference type="CDD" id="cd23992">
    <property type="entry name" value="PBP_GOBP"/>
    <property type="match status" value="2"/>
</dbReference>
<dbReference type="InterPro" id="IPR006170">
    <property type="entry name" value="PBP/GOBP"/>
</dbReference>
<dbReference type="OrthoDB" id="6735400at2759"/>
<evidence type="ECO:0000256" key="2">
    <source>
        <dbReference type="SAM" id="SignalP"/>
    </source>
</evidence>
<evidence type="ECO:0000313" key="3">
    <source>
        <dbReference type="EMBL" id="KAF2895954.1"/>
    </source>
</evidence>
<feature type="signal peptide" evidence="2">
    <location>
        <begin position="1"/>
        <end position="16"/>
    </location>
</feature>
<proteinExistence type="predicted"/>
<protein>
    <submittedName>
        <fullName evidence="3">Uncharacterized protein</fullName>
    </submittedName>
</protein>
<dbReference type="Proteomes" id="UP000801492">
    <property type="component" value="Unassembled WGS sequence"/>
</dbReference>
<name>A0A8K0D0U5_IGNLU</name>
<dbReference type="Gene3D" id="1.10.238.20">
    <property type="entry name" value="Pheromone/general odorant binding protein domain"/>
    <property type="match status" value="2"/>
</dbReference>
<feature type="chain" id="PRO_5035461079" evidence="2">
    <location>
        <begin position="17"/>
        <end position="250"/>
    </location>
</feature>
<dbReference type="PANTHER" id="PTHR11857">
    <property type="entry name" value="ODORANT BINDING PROTEIN-RELATED"/>
    <property type="match status" value="1"/>
</dbReference>
<dbReference type="Pfam" id="PF01395">
    <property type="entry name" value="PBP_GOBP"/>
    <property type="match status" value="2"/>
</dbReference>
<organism evidence="3 4">
    <name type="scientific">Ignelater luminosus</name>
    <name type="common">Cucubano</name>
    <name type="synonym">Pyrophorus luminosus</name>
    <dbReference type="NCBI Taxonomy" id="2038154"/>
    <lineage>
        <taxon>Eukaryota</taxon>
        <taxon>Metazoa</taxon>
        <taxon>Ecdysozoa</taxon>
        <taxon>Arthropoda</taxon>
        <taxon>Hexapoda</taxon>
        <taxon>Insecta</taxon>
        <taxon>Pterygota</taxon>
        <taxon>Neoptera</taxon>
        <taxon>Endopterygota</taxon>
        <taxon>Coleoptera</taxon>
        <taxon>Polyphaga</taxon>
        <taxon>Elateriformia</taxon>
        <taxon>Elateroidea</taxon>
        <taxon>Elateridae</taxon>
        <taxon>Agrypninae</taxon>
        <taxon>Pyrophorini</taxon>
        <taxon>Ignelater</taxon>
    </lineage>
</organism>
<evidence type="ECO:0000313" key="4">
    <source>
        <dbReference type="Proteomes" id="UP000801492"/>
    </source>
</evidence>
<dbReference type="GO" id="GO:0007608">
    <property type="term" value="P:sensory perception of smell"/>
    <property type="evidence" value="ECO:0007669"/>
    <property type="project" value="TreeGrafter"/>
</dbReference>
<dbReference type="AlphaFoldDB" id="A0A8K0D0U5"/>
<dbReference type="GO" id="GO:0005615">
    <property type="term" value="C:extracellular space"/>
    <property type="evidence" value="ECO:0007669"/>
    <property type="project" value="TreeGrafter"/>
</dbReference>
<keyword evidence="4" id="KW-1185">Reference proteome</keyword>
<gene>
    <name evidence="3" type="ORF">ILUMI_10217</name>
</gene>
<dbReference type="InterPro" id="IPR036728">
    <property type="entry name" value="PBP_GOBP_sf"/>
</dbReference>
<dbReference type="SUPFAM" id="SSF47565">
    <property type="entry name" value="Insect pheromone/odorant-binding proteins"/>
    <property type="match status" value="2"/>
</dbReference>
<accession>A0A8K0D0U5</accession>
<sequence length="250" mass="28267">MKLLIICFTLLVAALADRHYDADESKCITELGIDKTILEGIDAPLDNPDFHRYTECVWKKRGMMKENGEINWDNMHDFIFGGVEEAEAKGKSKQEAEALVKRLIDPCRDVHGVSHGDTAIKVATLADRQFDPLKSECIDELGIDKAILEGMDAPFDNPDYQRFVECMCKKRGLMKDNGEINWDAIHDLYSGDWESVAEGKSQQEAEAIIKRAIDPCRDVHGDSPGHTAIKVQLCIDNEFRTLRSELRNKQ</sequence>
<comment type="caution">
    <text evidence="3">The sequence shown here is derived from an EMBL/GenBank/DDBJ whole genome shotgun (WGS) entry which is preliminary data.</text>
</comment>
<dbReference type="GO" id="GO:0005549">
    <property type="term" value="F:odorant binding"/>
    <property type="evidence" value="ECO:0007669"/>
    <property type="project" value="InterPro"/>
</dbReference>
<reference evidence="3" key="1">
    <citation type="submission" date="2019-08" db="EMBL/GenBank/DDBJ databases">
        <title>The genome of the North American firefly Photinus pyralis.</title>
        <authorList>
            <consortium name="Photinus pyralis genome working group"/>
            <person name="Fallon T.R."/>
            <person name="Sander Lower S.E."/>
            <person name="Weng J.-K."/>
        </authorList>
    </citation>
    <scope>NUCLEOTIDE SEQUENCE</scope>
    <source>
        <strain evidence="3">TRF0915ILg1</strain>
        <tissue evidence="3">Whole body</tissue>
    </source>
</reference>